<evidence type="ECO:0000313" key="10">
    <source>
        <dbReference type="Proteomes" id="UP000269301"/>
    </source>
</evidence>
<dbReference type="InterPro" id="IPR001303">
    <property type="entry name" value="Aldolase_II/adducin_N"/>
</dbReference>
<dbReference type="GO" id="GO:0019301">
    <property type="term" value="P:rhamnose catabolic process"/>
    <property type="evidence" value="ECO:0007669"/>
    <property type="project" value="UniProtKB-UniRule"/>
</dbReference>
<dbReference type="SMART" id="SM01007">
    <property type="entry name" value="Aldolase_II"/>
    <property type="match status" value="1"/>
</dbReference>
<dbReference type="Pfam" id="PF00596">
    <property type="entry name" value="Aldolase_II"/>
    <property type="match status" value="1"/>
</dbReference>
<dbReference type="RefSeq" id="WP_121204808.1">
    <property type="nucleotide sequence ID" value="NZ_RBZP01000010.1"/>
</dbReference>
<evidence type="ECO:0000313" key="9">
    <source>
        <dbReference type="EMBL" id="RKQ32544.1"/>
    </source>
</evidence>
<evidence type="ECO:0000259" key="8">
    <source>
        <dbReference type="SMART" id="SM01007"/>
    </source>
</evidence>
<feature type="binding site" evidence="6">
    <location>
        <position position="145"/>
    </location>
    <ligand>
        <name>Zn(2+)</name>
        <dbReference type="ChEBI" id="CHEBI:29105"/>
    </ligand>
</feature>
<dbReference type="GO" id="GO:0046872">
    <property type="term" value="F:metal ion binding"/>
    <property type="evidence" value="ECO:0007669"/>
    <property type="project" value="UniProtKB-KW"/>
</dbReference>
<comment type="pathway">
    <text evidence="6">Carbohydrate degradation; L-rhamnose degradation; glycerone phosphate from L-rhamnose: step 3/3.</text>
</comment>
<evidence type="ECO:0000256" key="2">
    <source>
        <dbReference type="ARBA" id="ARBA00022723"/>
    </source>
</evidence>
<keyword evidence="3 6" id="KW-0862">Zinc</keyword>
<dbReference type="Gene3D" id="3.40.225.10">
    <property type="entry name" value="Class II aldolase/adducin N-terminal domain"/>
    <property type="match status" value="1"/>
</dbReference>
<gene>
    <name evidence="6 9" type="primary">rhaD</name>
    <name evidence="9" type="ORF">D8M06_12605</name>
</gene>
<dbReference type="InterPro" id="IPR050197">
    <property type="entry name" value="Aldolase_class_II_sugar_metab"/>
</dbReference>
<reference evidence="9 10" key="1">
    <citation type="journal article" date="2016" name="Int. J. Syst. Evol. Microbiol.">
        <title>Oceanobacillus halophilus sp. nov., a novel moderately halophilic bacterium from a hypersaline lake.</title>
        <authorList>
            <person name="Amoozegar M.A."/>
            <person name="Bagheri M."/>
            <person name="Makhdoumi A."/>
            <person name="Nikou M.M."/>
            <person name="Fazeli S.A.S."/>
            <person name="Schumann P."/>
            <person name="Sproer C."/>
            <person name="Sanchez-Porro C."/>
            <person name="Ventosa A."/>
        </authorList>
    </citation>
    <scope>NUCLEOTIDE SEQUENCE [LARGE SCALE GENOMIC DNA]</scope>
    <source>
        <strain evidence="9 10">DSM 23996</strain>
    </source>
</reference>
<dbReference type="GO" id="GO:0019323">
    <property type="term" value="P:pentose catabolic process"/>
    <property type="evidence" value="ECO:0007669"/>
    <property type="project" value="TreeGrafter"/>
</dbReference>
<dbReference type="NCBIfam" id="NF002963">
    <property type="entry name" value="PRK03634.1"/>
    <property type="match status" value="1"/>
</dbReference>
<organism evidence="9 10">
    <name type="scientific">Oceanobacillus halophilus</name>
    <dbReference type="NCBI Taxonomy" id="930130"/>
    <lineage>
        <taxon>Bacteria</taxon>
        <taxon>Bacillati</taxon>
        <taxon>Bacillota</taxon>
        <taxon>Bacilli</taxon>
        <taxon>Bacillales</taxon>
        <taxon>Bacillaceae</taxon>
        <taxon>Oceanobacillus</taxon>
    </lineage>
</organism>
<proteinExistence type="inferred from homology"/>
<keyword evidence="2 6" id="KW-0479">Metal-binding</keyword>
<dbReference type="OrthoDB" id="9784634at2"/>
<dbReference type="EC" id="4.1.2.19" evidence="6 7"/>
<feature type="active site" evidence="6">
    <location>
        <position position="122"/>
    </location>
</feature>
<dbReference type="UniPathway" id="UPA00541">
    <property type="reaction ID" value="UER00603"/>
</dbReference>
<keyword evidence="4 6" id="KW-0456">Lyase</keyword>
<dbReference type="NCBIfam" id="TIGR02624">
    <property type="entry name" value="rhamnu_1P_ald"/>
    <property type="match status" value="1"/>
</dbReference>
<dbReference type="GO" id="GO:0008994">
    <property type="term" value="F:rhamnulose-1-phosphate aldolase activity"/>
    <property type="evidence" value="ECO:0007669"/>
    <property type="project" value="UniProtKB-UniRule"/>
</dbReference>
<comment type="catalytic activity">
    <reaction evidence="6">
        <text>L-rhamnulose 1-phosphate = (S)-lactaldehyde + dihydroxyacetone phosphate</text>
        <dbReference type="Rhea" id="RHEA:19689"/>
        <dbReference type="ChEBI" id="CHEBI:18041"/>
        <dbReference type="ChEBI" id="CHEBI:57642"/>
        <dbReference type="ChEBI" id="CHEBI:58313"/>
        <dbReference type="EC" id="4.1.2.19"/>
    </reaction>
</comment>
<dbReference type="InterPro" id="IPR036409">
    <property type="entry name" value="Aldolase_II/adducin_N_sf"/>
</dbReference>
<dbReference type="PANTHER" id="PTHR22789">
    <property type="entry name" value="FUCULOSE PHOSPHATE ALDOLASE"/>
    <property type="match status" value="1"/>
</dbReference>
<dbReference type="AlphaFoldDB" id="A0A495A0A5"/>
<name>A0A495A0A5_9BACI</name>
<dbReference type="GO" id="GO:0005829">
    <property type="term" value="C:cytosol"/>
    <property type="evidence" value="ECO:0007669"/>
    <property type="project" value="TreeGrafter"/>
</dbReference>
<dbReference type="PANTHER" id="PTHR22789:SF0">
    <property type="entry name" value="3-OXO-TETRONATE 4-PHOSPHATE DECARBOXYLASE-RELATED"/>
    <property type="match status" value="1"/>
</dbReference>
<dbReference type="EMBL" id="RBZP01000010">
    <property type="protein sequence ID" value="RKQ32544.1"/>
    <property type="molecule type" value="Genomic_DNA"/>
</dbReference>
<comment type="caution">
    <text evidence="9">The sequence shown here is derived from an EMBL/GenBank/DDBJ whole genome shotgun (WGS) entry which is preliminary data.</text>
</comment>
<protein>
    <recommendedName>
        <fullName evidence="6 7">Rhamnulose-1-phosphate aldolase</fullName>
        <ecNumber evidence="6 7">4.1.2.19</ecNumber>
    </recommendedName>
</protein>
<feature type="binding site" evidence="6">
    <location>
        <position position="216"/>
    </location>
    <ligand>
        <name>Zn(2+)</name>
        <dbReference type="ChEBI" id="CHEBI:29105"/>
    </ligand>
</feature>
<comment type="similarity">
    <text evidence="6">Belongs to the aldolase class II family. RhaD subfamily.</text>
</comment>
<dbReference type="InterPro" id="IPR013447">
    <property type="entry name" value="Rhamnulose-1-P_Aldolase"/>
</dbReference>
<evidence type="ECO:0000256" key="1">
    <source>
        <dbReference type="ARBA" id="ARBA00022490"/>
    </source>
</evidence>
<evidence type="ECO:0000256" key="6">
    <source>
        <dbReference type="HAMAP-Rule" id="MF_00770"/>
    </source>
</evidence>
<feature type="binding site" evidence="6">
    <location>
        <position position="147"/>
    </location>
    <ligand>
        <name>Zn(2+)</name>
        <dbReference type="ChEBI" id="CHEBI:29105"/>
    </ligand>
</feature>
<feature type="domain" description="Class II aldolase/adducin N-terminal" evidence="8">
    <location>
        <begin position="17"/>
        <end position="243"/>
    </location>
</feature>
<comment type="cofactor">
    <cofactor evidence="6">
        <name>Zn(2+)</name>
        <dbReference type="ChEBI" id="CHEBI:29105"/>
    </cofactor>
    <text evidence="6">Binds 1 zinc ion per subunit.</text>
</comment>
<evidence type="ECO:0000256" key="3">
    <source>
        <dbReference type="ARBA" id="ARBA00022833"/>
    </source>
</evidence>
<accession>A0A495A0A5</accession>
<keyword evidence="10" id="KW-1185">Reference proteome</keyword>
<evidence type="ECO:0000256" key="7">
    <source>
        <dbReference type="NCBIfam" id="TIGR02624"/>
    </source>
</evidence>
<dbReference type="HAMAP" id="MF_00770">
    <property type="entry name" value="RhaD"/>
    <property type="match status" value="1"/>
</dbReference>
<comment type="function">
    <text evidence="6">Catalyzes the reversible cleavage of L-rhamnulose-1-phosphate to dihydroxyacetone phosphate (DHAP) and L-lactaldehyde.</text>
</comment>
<keyword evidence="1 6" id="KW-0963">Cytoplasm</keyword>
<dbReference type="SUPFAM" id="SSF53639">
    <property type="entry name" value="AraD/HMP-PK domain-like"/>
    <property type="match status" value="1"/>
</dbReference>
<evidence type="ECO:0000256" key="4">
    <source>
        <dbReference type="ARBA" id="ARBA00023239"/>
    </source>
</evidence>
<keyword evidence="5 6" id="KW-0684">Rhamnose metabolism</keyword>
<dbReference type="Proteomes" id="UP000269301">
    <property type="component" value="Unassembled WGS sequence"/>
</dbReference>
<evidence type="ECO:0000256" key="5">
    <source>
        <dbReference type="ARBA" id="ARBA00023308"/>
    </source>
</evidence>
<comment type="subcellular location">
    <subcellularLocation>
        <location evidence="6">Cytoplasm</location>
    </subcellularLocation>
</comment>
<sequence length="278" mass="31447">MAEEIKRQSVLNAPFVKNMMNTTYDMWKLGWDELNGGNISSLLTEEEVSPYLDITYVLRTIELDFPVVELAGKYFLVTGSGKYFRKVIENPEECLALLRVTADGKNVEVFWGLSDGGRPTSELASHFMSHIERLKHDPNHRVIMHTHATNLIAMTFTHDLDEVSFTRTLWQMCTECLVVFPEGVGILPWMVPGTSEIGRETAKKMNEFRLAVWPHHGIFGAGKSIDEAFGLIETVEKAAKVYNLVHAHQGGAKQVITDQQLLDLAKAFHVNPPKRYFL</sequence>